<keyword evidence="2" id="KW-1185">Reference proteome</keyword>
<gene>
    <name evidence="1" type="ORF">EDD66_101437</name>
</gene>
<dbReference type="EMBL" id="RJVG01000001">
    <property type="protein sequence ID" value="ROR31818.1"/>
    <property type="molecule type" value="Genomic_DNA"/>
</dbReference>
<dbReference type="RefSeq" id="WP_123607905.1">
    <property type="nucleotide sequence ID" value="NZ_RJVG01000001.1"/>
</dbReference>
<comment type="caution">
    <text evidence="1">The sequence shown here is derived from an EMBL/GenBank/DDBJ whole genome shotgun (WGS) entry which is preliminary data.</text>
</comment>
<organism evidence="1 2">
    <name type="scientific">Mobilisporobacter senegalensis</name>
    <dbReference type="NCBI Taxonomy" id="1329262"/>
    <lineage>
        <taxon>Bacteria</taxon>
        <taxon>Bacillati</taxon>
        <taxon>Bacillota</taxon>
        <taxon>Clostridia</taxon>
        <taxon>Lachnospirales</taxon>
        <taxon>Lachnospiraceae</taxon>
        <taxon>Mobilisporobacter</taxon>
    </lineage>
</organism>
<sequence>MIDLSLAKGFAAIALNGEVCNHYSLAKKHKMRCVFASVFFDFYLKGIIKRSDGKYVISNSIEEMEPYEQYVYELLREEPSKALQQWINTISKVSYKVCSKLEGFLVEDLMDQNLMNDVSDLLECDMFYTTAGINIRKYRTVPEQYQFELEALRAEVLEEGMISDEAIILLWLLDQSHKLNDVFSKSEIERLSNIKDHLYKTNSLAQEVIPLQIKAILLNGWVRFLKGKKRLFQTKIGMGVAFIFPGLEREQSIFIDTEQWFADKGSRLTQTVALLESKGHICKIKSFGQVSLVEVDNVLYELIPEAVTVNRIPIHGVRLRRYRM</sequence>
<dbReference type="AlphaFoldDB" id="A0A3N1XZW3"/>
<dbReference type="OrthoDB" id="2553962at2"/>
<evidence type="ECO:0008006" key="3">
    <source>
        <dbReference type="Google" id="ProtNLM"/>
    </source>
</evidence>
<evidence type="ECO:0000313" key="1">
    <source>
        <dbReference type="EMBL" id="ROR31818.1"/>
    </source>
</evidence>
<reference evidence="1 2" key="1">
    <citation type="submission" date="2018-11" db="EMBL/GenBank/DDBJ databases">
        <title>Genomic Encyclopedia of Type Strains, Phase IV (KMG-IV): sequencing the most valuable type-strain genomes for metagenomic binning, comparative biology and taxonomic classification.</title>
        <authorList>
            <person name="Goeker M."/>
        </authorList>
    </citation>
    <scope>NUCLEOTIDE SEQUENCE [LARGE SCALE GENOMIC DNA]</scope>
    <source>
        <strain evidence="1 2">DSM 26537</strain>
    </source>
</reference>
<dbReference type="Proteomes" id="UP000273083">
    <property type="component" value="Unassembled WGS sequence"/>
</dbReference>
<accession>A0A3N1XZW3</accession>
<evidence type="ECO:0000313" key="2">
    <source>
        <dbReference type="Proteomes" id="UP000273083"/>
    </source>
</evidence>
<name>A0A3N1XZW3_9FIRM</name>
<proteinExistence type="predicted"/>
<protein>
    <recommendedName>
        <fullName evidence="3">Golgi phosphoprotein 3 GPP34</fullName>
    </recommendedName>
</protein>